<keyword evidence="9" id="KW-1185">Reference proteome</keyword>
<dbReference type="NCBIfam" id="TIGR01703">
    <property type="entry name" value="hybrid_clust"/>
    <property type="match status" value="1"/>
</dbReference>
<dbReference type="GO" id="GO:0051539">
    <property type="term" value="F:4 iron, 4 sulfur cluster binding"/>
    <property type="evidence" value="ECO:0007669"/>
    <property type="project" value="UniProtKB-KW"/>
</dbReference>
<dbReference type="Proteomes" id="UP000826709">
    <property type="component" value="Chromosome"/>
</dbReference>
<feature type="binding site" evidence="7">
    <location>
        <position position="3"/>
    </location>
    <ligand>
        <name>[4Fe-4S] cluster</name>
        <dbReference type="ChEBI" id="CHEBI:49883"/>
    </ligand>
</feature>
<dbReference type="InterPro" id="IPR010048">
    <property type="entry name" value="Hydroxylam_reduct"/>
</dbReference>
<dbReference type="GO" id="GO:0005737">
    <property type="term" value="C:cytoplasm"/>
    <property type="evidence" value="ECO:0007669"/>
    <property type="project" value="UniProtKB-SubCell"/>
</dbReference>
<evidence type="ECO:0000256" key="3">
    <source>
        <dbReference type="ARBA" id="ARBA00022723"/>
    </source>
</evidence>
<feature type="binding site" evidence="7">
    <location>
        <position position="448"/>
    </location>
    <ligand>
        <name>hybrid [4Fe-2O-2S] cluster</name>
        <dbReference type="ChEBI" id="CHEBI:60519"/>
    </ligand>
</feature>
<dbReference type="FunFam" id="3.40.50.2030:FF:000001">
    <property type="entry name" value="Hydroxylamine reductase"/>
    <property type="match status" value="1"/>
</dbReference>
<feature type="binding site" evidence="7">
    <location>
        <position position="484"/>
    </location>
    <ligand>
        <name>hybrid [4Fe-2O-2S] cluster</name>
        <dbReference type="ChEBI" id="CHEBI:60519"/>
    </ligand>
</feature>
<dbReference type="GO" id="GO:0004601">
    <property type="term" value="F:peroxidase activity"/>
    <property type="evidence" value="ECO:0007669"/>
    <property type="project" value="TreeGrafter"/>
</dbReference>
<dbReference type="EMBL" id="CP037968">
    <property type="protein sequence ID" value="QYZ78097.1"/>
    <property type="molecule type" value="Genomic_DNA"/>
</dbReference>
<name>A0A8G0ZY25_9EURY</name>
<keyword evidence="4 7" id="KW-0560">Oxidoreductase</keyword>
<dbReference type="AlphaFoldDB" id="A0A8G0ZY25"/>
<dbReference type="GO" id="GO:0042542">
    <property type="term" value="P:response to hydrogen peroxide"/>
    <property type="evidence" value="ECO:0007669"/>
    <property type="project" value="TreeGrafter"/>
</dbReference>
<feature type="binding site" evidence="7">
    <location>
        <position position="6"/>
    </location>
    <ligand>
        <name>[4Fe-4S] cluster</name>
        <dbReference type="ChEBI" id="CHEBI:49883"/>
    </ligand>
</feature>
<protein>
    <recommendedName>
        <fullName evidence="7">Hydroxylamine reductase</fullName>
        <ecNumber evidence="7">1.7.99.1</ecNumber>
    </recommendedName>
    <alternativeName>
        <fullName evidence="7">Hybrid-cluster protein</fullName>
        <shortName evidence="7">HCP</shortName>
    </alternativeName>
    <alternativeName>
        <fullName evidence="7">Prismane protein</fullName>
    </alternativeName>
</protein>
<reference evidence="8" key="2">
    <citation type="submission" date="2019-03" db="EMBL/GenBank/DDBJ databases">
        <authorList>
            <person name="Chen S.-C."/>
            <person name="Wu S.-Y."/>
            <person name="Lai M.-C."/>
        </authorList>
    </citation>
    <scope>NUCLEOTIDE SEQUENCE</scope>
    <source>
        <strain evidence="8">ML15</strain>
    </source>
</reference>
<dbReference type="OrthoDB" id="21311at2157"/>
<evidence type="ECO:0000256" key="7">
    <source>
        <dbReference type="HAMAP-Rule" id="MF_00069"/>
    </source>
</evidence>
<feature type="binding site" description="via persulfide group" evidence="7">
    <location>
        <position position="395"/>
    </location>
    <ligand>
        <name>hybrid [4Fe-2O-2S] cluster</name>
        <dbReference type="ChEBI" id="CHEBI:60519"/>
    </ligand>
</feature>
<feature type="binding site" evidence="7">
    <location>
        <position position="482"/>
    </location>
    <ligand>
        <name>hybrid [4Fe-2O-2S] cluster</name>
        <dbReference type="ChEBI" id="CHEBI:60519"/>
    </ligand>
</feature>
<evidence type="ECO:0000256" key="1">
    <source>
        <dbReference type="ARBA" id="ARBA00022485"/>
    </source>
</evidence>
<dbReference type="HAMAP" id="MF_00069">
    <property type="entry name" value="Hydroxylam_reduct"/>
    <property type="match status" value="1"/>
</dbReference>
<evidence type="ECO:0000313" key="9">
    <source>
        <dbReference type="Proteomes" id="UP000826709"/>
    </source>
</evidence>
<dbReference type="GO" id="GO:0050418">
    <property type="term" value="F:hydroxylamine reductase activity"/>
    <property type="evidence" value="ECO:0007669"/>
    <property type="project" value="UniProtKB-UniRule"/>
</dbReference>
<sequence>MYCYQCEEAARGCGCTTVGVCGKDAETAGLQDVLIYLTRGIAVRNLVAMEHGVGNKEAGTFIAEALFATLTNVNFDRVRFRDYIARAIAIRDALPPAGEDEPDACTWTPANDAGIAAKADEVGVLATADEDVRSLRELLVYALKGVGAYYYHAAALGYEDDEVTAFIQRALASTLRDLTVDEMVGIVLECGGVGVQVLALLDTANTATFGTPAITAVRTAPGTRPGILVTGHDLKDLKDLLDQTEGTGVDVYTHGEMLPAHAYPMFTEYEHLIGNYGGSWPFQKEEFEAFNGPVLVTTNCLIPPKASYRDRIYTTGPVGFAGCTHIPDAADGTRDFSAVIEHARHCRPPKNLHGRVRPRDLITGCAHGAVLSIADTVVDAVKAGAIRRFIVMAGCDGRQSERSYYTEFAKALPRDTVILTAGCAKFRYNSLDLGDIGGIPRVLDAGQCNDCYSLVVIAQALAKAFDVGINDLPISYNIAWYEQKAVLVLLALLNLGVKNITLGPRLPAFVSPGVLKVLVENFGIRANTTVAEDLALMVPEH</sequence>
<dbReference type="EC" id="1.7.99.1" evidence="7"/>
<dbReference type="Gene3D" id="1.20.1270.20">
    <property type="match status" value="2"/>
</dbReference>
<dbReference type="Pfam" id="PF03063">
    <property type="entry name" value="Prismane"/>
    <property type="match status" value="1"/>
</dbReference>
<dbReference type="PIRSF" id="PIRSF000076">
    <property type="entry name" value="HCP"/>
    <property type="match status" value="1"/>
</dbReference>
<keyword evidence="2 7" id="KW-0963">Cytoplasm</keyword>
<feature type="binding site" evidence="7">
    <location>
        <position position="15"/>
    </location>
    <ligand>
        <name>[4Fe-4S] cluster</name>
        <dbReference type="ChEBI" id="CHEBI:49883"/>
    </ligand>
</feature>
<keyword evidence="1 7" id="KW-0004">4Fe-4S</keyword>
<dbReference type="InterPro" id="IPR016099">
    <property type="entry name" value="Prismane-like_a/b-sand"/>
</dbReference>
<dbReference type="RefSeq" id="WP_220681833.1">
    <property type="nucleotide sequence ID" value="NZ_CP037968.1"/>
</dbReference>
<evidence type="ECO:0000256" key="4">
    <source>
        <dbReference type="ARBA" id="ARBA00023002"/>
    </source>
</evidence>
<evidence type="ECO:0000256" key="6">
    <source>
        <dbReference type="ARBA" id="ARBA00023014"/>
    </source>
</evidence>
<comment type="subcellular location">
    <subcellularLocation>
        <location evidence="7">Cytoplasm</location>
    </subcellularLocation>
</comment>
<dbReference type="NCBIfam" id="NF003658">
    <property type="entry name" value="PRK05290.1"/>
    <property type="match status" value="1"/>
</dbReference>
<evidence type="ECO:0000256" key="2">
    <source>
        <dbReference type="ARBA" id="ARBA00022490"/>
    </source>
</evidence>
<accession>A0A8G0ZY25</accession>
<reference evidence="8" key="1">
    <citation type="journal article" date="2005" name="Int. J. Syst. Evol. Microbiol.">
        <title>Methanofollis formosanus sp. nov., isolated from a fish pond.</title>
        <authorList>
            <person name="Wu S.Y."/>
            <person name="Chen S.C."/>
            <person name="Lai M.C."/>
        </authorList>
    </citation>
    <scope>NUCLEOTIDE SEQUENCE</scope>
    <source>
        <strain evidence="8">ML15</strain>
    </source>
</reference>
<comment type="cofactor">
    <cofactor evidence="7">
        <name>[4Fe-4S] cluster</name>
        <dbReference type="ChEBI" id="CHEBI:49883"/>
    </cofactor>
    <text evidence="7">Binds 1 [4Fe-4S] cluster.</text>
</comment>
<feature type="binding site" evidence="7">
    <location>
        <position position="21"/>
    </location>
    <ligand>
        <name>[4Fe-4S] cluster</name>
        <dbReference type="ChEBI" id="CHEBI:49883"/>
    </ligand>
</feature>
<dbReference type="InterPro" id="IPR004137">
    <property type="entry name" value="HCP/CODH"/>
</dbReference>
<organism evidence="8 9">
    <name type="scientific">Methanofollis formosanus</name>
    <dbReference type="NCBI Taxonomy" id="299308"/>
    <lineage>
        <taxon>Archaea</taxon>
        <taxon>Methanobacteriati</taxon>
        <taxon>Methanobacteriota</taxon>
        <taxon>Stenosarchaea group</taxon>
        <taxon>Methanomicrobia</taxon>
        <taxon>Methanomicrobiales</taxon>
        <taxon>Methanomicrobiaceae</taxon>
        <taxon>Methanofollis</taxon>
    </lineage>
</organism>
<comment type="catalytic activity">
    <reaction evidence="7">
        <text>A + NH4(+) + H2O = hydroxylamine + AH2 + H(+)</text>
        <dbReference type="Rhea" id="RHEA:22052"/>
        <dbReference type="ChEBI" id="CHEBI:13193"/>
        <dbReference type="ChEBI" id="CHEBI:15377"/>
        <dbReference type="ChEBI" id="CHEBI:15378"/>
        <dbReference type="ChEBI" id="CHEBI:15429"/>
        <dbReference type="ChEBI" id="CHEBI:17499"/>
        <dbReference type="ChEBI" id="CHEBI:28938"/>
        <dbReference type="EC" id="1.7.99.1"/>
    </reaction>
</comment>
<dbReference type="SUPFAM" id="SSF56821">
    <property type="entry name" value="Prismane protein-like"/>
    <property type="match status" value="1"/>
</dbReference>
<keyword evidence="6 7" id="KW-0411">Iron-sulfur</keyword>
<keyword evidence="5 7" id="KW-0408">Iron</keyword>
<dbReference type="GO" id="GO:0046872">
    <property type="term" value="F:metal ion binding"/>
    <property type="evidence" value="ECO:0007669"/>
    <property type="project" value="UniProtKB-KW"/>
</dbReference>
<dbReference type="KEGG" id="mfk:E2N92_00950"/>
<comment type="similarity">
    <text evidence="7">Belongs to the HCP family.</text>
</comment>
<comment type="cofactor">
    <cofactor evidence="7">
        <name>hybrid [4Fe-2O-2S] cluster</name>
        <dbReference type="ChEBI" id="CHEBI:60519"/>
    </cofactor>
    <text evidence="7">Binds 1 hybrid [4Fe-2O-2S] cluster.</text>
</comment>
<keyword evidence="3 7" id="KW-0479">Metal-binding</keyword>
<dbReference type="PANTHER" id="PTHR30109">
    <property type="entry name" value="HYDROXYLAMINE REDUCTASE"/>
    <property type="match status" value="1"/>
</dbReference>
<feature type="binding site" evidence="7">
    <location>
        <position position="423"/>
    </location>
    <ligand>
        <name>hybrid [4Fe-2O-2S] cluster</name>
        <dbReference type="ChEBI" id="CHEBI:60519"/>
    </ligand>
</feature>
<feature type="binding site" evidence="7">
    <location>
        <position position="256"/>
    </location>
    <ligand>
        <name>hybrid [4Fe-2O-2S] cluster</name>
        <dbReference type="ChEBI" id="CHEBI:60519"/>
    </ligand>
</feature>
<evidence type="ECO:0000256" key="5">
    <source>
        <dbReference type="ARBA" id="ARBA00023004"/>
    </source>
</evidence>
<dbReference type="Gene3D" id="3.40.50.2030">
    <property type="match status" value="2"/>
</dbReference>
<dbReference type="InterPro" id="IPR016100">
    <property type="entry name" value="Prismane_a-bundle"/>
</dbReference>
<gene>
    <name evidence="8" type="primary">priS</name>
    <name evidence="7" type="synonym">hcp</name>
    <name evidence="8" type="ORF">E2N92_00950</name>
</gene>
<proteinExistence type="inferred from homology"/>
<dbReference type="InterPro" id="IPR011254">
    <property type="entry name" value="Prismane-like_sf"/>
</dbReference>
<feature type="binding site" evidence="7">
    <location>
        <position position="232"/>
    </location>
    <ligand>
        <name>hybrid [4Fe-2O-2S] cluster</name>
        <dbReference type="ChEBI" id="CHEBI:60519"/>
    </ligand>
</feature>
<comment type="function">
    <text evidence="7">Catalyzes the reduction of hydroxylamine to form NH(3) and H(2)O.</text>
</comment>
<feature type="binding site" evidence="7">
    <location>
        <position position="300"/>
    </location>
    <ligand>
        <name>hybrid [4Fe-2O-2S] cluster</name>
        <dbReference type="ChEBI" id="CHEBI:60519"/>
    </ligand>
</feature>
<feature type="modified residue" description="Cysteine persulfide" evidence="7">
    <location>
        <position position="395"/>
    </location>
</feature>
<dbReference type="PANTHER" id="PTHR30109:SF0">
    <property type="entry name" value="HYDROXYLAMINE REDUCTASE"/>
    <property type="match status" value="1"/>
</dbReference>
<evidence type="ECO:0000313" key="8">
    <source>
        <dbReference type="EMBL" id="QYZ78097.1"/>
    </source>
</evidence>